<dbReference type="PANTHER" id="PTHR14296">
    <property type="entry name" value="REMODELING AND SPACING FACTOR 1"/>
    <property type="match status" value="1"/>
</dbReference>
<evidence type="ECO:0000313" key="7">
    <source>
        <dbReference type="Proteomes" id="UP000813385"/>
    </source>
</evidence>
<dbReference type="GO" id="GO:0031213">
    <property type="term" value="C:RSF complex"/>
    <property type="evidence" value="ECO:0007669"/>
    <property type="project" value="InterPro"/>
</dbReference>
<dbReference type="Gene3D" id="3.30.40.10">
    <property type="entry name" value="Zinc/RING finger domain, C3HC4 (zinc finger)"/>
    <property type="match status" value="1"/>
</dbReference>
<evidence type="ECO:0000313" key="6">
    <source>
        <dbReference type="EMBL" id="KAH7369116.1"/>
    </source>
</evidence>
<feature type="domain" description="Zinc finger PHD-type" evidence="5">
    <location>
        <begin position="443"/>
        <end position="491"/>
    </location>
</feature>
<dbReference type="PANTHER" id="PTHR14296:SF3">
    <property type="entry name" value="DIKAR, ISOFORM F"/>
    <property type="match status" value="1"/>
</dbReference>
<dbReference type="InterPro" id="IPR028938">
    <property type="entry name" value="Rsf1-like"/>
</dbReference>
<dbReference type="GO" id="GO:0006355">
    <property type="term" value="P:regulation of DNA-templated transcription"/>
    <property type="evidence" value="ECO:0007669"/>
    <property type="project" value="InterPro"/>
</dbReference>
<keyword evidence="2" id="KW-0863">Zinc-finger</keyword>
<dbReference type="Proteomes" id="UP000813385">
    <property type="component" value="Unassembled WGS sequence"/>
</dbReference>
<dbReference type="OrthoDB" id="303107at2759"/>
<feature type="compositionally biased region" description="Basic and acidic residues" evidence="4">
    <location>
        <begin position="332"/>
        <end position="352"/>
    </location>
</feature>
<evidence type="ECO:0000256" key="1">
    <source>
        <dbReference type="ARBA" id="ARBA00022723"/>
    </source>
</evidence>
<sequence length="758" mass="84485">MVSSRKRGIDEVTGNGAESEGQSLLHRIRNMWQFANLCQWIYIFGKTVKIDDRFDTEEIETECLKPNAPALQEIGLALLKSLSSHRGLTPELFDEYTRRQYVSKAPEKPNPFGAEETPASFASFDVFTKIRILQQMTAWVMRNPEKVREKMEESKDSEQTQWRIEPMGWDSDDRTYFVLDDNRVYRLTDAPLEPTPTPKKKSKSSRKGGRASKRRRVSAAQTAAEDVDDDDEAQDEEKPAQTEPEDDGFGGMKWECLAVTLDEVRELVASFRKTRDENEKILRDQLEEHLLPILEKQEESRKRKVIQRERELLNLAKMANAKRSSRLANKQEQQELDKKAREEEERRRAEEVAERKAERERLKLEKERDQRLASRENRLKDREARRQQHEEELASLSEDSRQTSEAPGRMSERRLHVEIERRKLALQEIAAEDEEEEWIFDCVCGVYGQVDDGTHSVACEKCNVWQHSKCLGISEDEAEQSDFHFVCKPCRRKEEAKSKPRTTIKLKVNRPGSSSTQASPANESTAPSSGVVVAIPSRLDTGDKPNEGQPSGSAGPSVAAAATEAPRDGAVAATDSDNYARTGQSSSFKMAIDTDAAPSDVKPNGIVPVTPGFSFPSRNEEPTLPYSNGSPSKRSVGRPGSRSPAHSIGIHSSPIMGGASLLSTPGMKRDGRNGGDAMPPSTLPSSEAGHSPTKHSPVVPRPESASSAFSKTSSFPAVFPPLTTLAPSPRQPILTPPTKQAEPTRPPPPEFVRPAEGS</sequence>
<dbReference type="SUPFAM" id="SSF57903">
    <property type="entry name" value="FYVE/PHD zinc finger"/>
    <property type="match status" value="1"/>
</dbReference>
<feature type="region of interest" description="Disordered" evidence="4">
    <location>
        <begin position="366"/>
        <end position="411"/>
    </location>
</feature>
<feature type="compositionally biased region" description="Polar residues" evidence="4">
    <location>
        <begin position="511"/>
        <end position="528"/>
    </location>
</feature>
<organism evidence="6 7">
    <name type="scientific">Plectosphaerella cucumerina</name>
    <dbReference type="NCBI Taxonomy" id="40658"/>
    <lineage>
        <taxon>Eukaryota</taxon>
        <taxon>Fungi</taxon>
        <taxon>Dikarya</taxon>
        <taxon>Ascomycota</taxon>
        <taxon>Pezizomycotina</taxon>
        <taxon>Sordariomycetes</taxon>
        <taxon>Hypocreomycetidae</taxon>
        <taxon>Glomerellales</taxon>
        <taxon>Plectosphaerellaceae</taxon>
        <taxon>Plectosphaerella</taxon>
    </lineage>
</organism>
<reference evidence="6" key="1">
    <citation type="journal article" date="2021" name="Nat. Commun.">
        <title>Genetic determinants of endophytism in the Arabidopsis root mycobiome.</title>
        <authorList>
            <person name="Mesny F."/>
            <person name="Miyauchi S."/>
            <person name="Thiergart T."/>
            <person name="Pickel B."/>
            <person name="Atanasova L."/>
            <person name="Karlsson M."/>
            <person name="Huettel B."/>
            <person name="Barry K.W."/>
            <person name="Haridas S."/>
            <person name="Chen C."/>
            <person name="Bauer D."/>
            <person name="Andreopoulos W."/>
            <person name="Pangilinan J."/>
            <person name="LaButti K."/>
            <person name="Riley R."/>
            <person name="Lipzen A."/>
            <person name="Clum A."/>
            <person name="Drula E."/>
            <person name="Henrissat B."/>
            <person name="Kohler A."/>
            <person name="Grigoriev I.V."/>
            <person name="Martin F.M."/>
            <person name="Hacquard S."/>
        </authorList>
    </citation>
    <scope>NUCLEOTIDE SEQUENCE</scope>
    <source>
        <strain evidence="6">MPI-CAGE-AT-0016</strain>
    </source>
</reference>
<dbReference type="InterPro" id="IPR019786">
    <property type="entry name" value="Zinc_finger_PHD-type_CS"/>
</dbReference>
<protein>
    <recommendedName>
        <fullName evidence="5">Zinc finger PHD-type domain-containing protein</fullName>
    </recommendedName>
</protein>
<feature type="compositionally biased region" description="Basic and acidic residues" evidence="4">
    <location>
        <begin position="366"/>
        <end position="402"/>
    </location>
</feature>
<dbReference type="InterPro" id="IPR013083">
    <property type="entry name" value="Znf_RING/FYVE/PHD"/>
</dbReference>
<feature type="compositionally biased region" description="Acidic residues" evidence="4">
    <location>
        <begin position="225"/>
        <end position="235"/>
    </location>
</feature>
<proteinExistence type="predicted"/>
<feature type="compositionally biased region" description="Basic residues" evidence="4">
    <location>
        <begin position="499"/>
        <end position="508"/>
    </location>
</feature>
<feature type="compositionally biased region" description="Low complexity" evidence="4">
    <location>
        <begin position="704"/>
        <end position="715"/>
    </location>
</feature>
<gene>
    <name evidence="6" type="ORF">B0T11DRAFT_338147</name>
</gene>
<dbReference type="Pfam" id="PF00628">
    <property type="entry name" value="PHD"/>
    <property type="match status" value="1"/>
</dbReference>
<dbReference type="AlphaFoldDB" id="A0A8K0TP19"/>
<evidence type="ECO:0000256" key="4">
    <source>
        <dbReference type="SAM" id="MobiDB-lite"/>
    </source>
</evidence>
<feature type="region of interest" description="Disordered" evidence="4">
    <location>
        <begin position="498"/>
        <end position="758"/>
    </location>
</feature>
<dbReference type="InterPro" id="IPR019787">
    <property type="entry name" value="Znf_PHD-finger"/>
</dbReference>
<dbReference type="SMART" id="SM00249">
    <property type="entry name" value="PHD"/>
    <property type="match status" value="1"/>
</dbReference>
<evidence type="ECO:0000256" key="3">
    <source>
        <dbReference type="ARBA" id="ARBA00022833"/>
    </source>
</evidence>
<comment type="caution">
    <text evidence="6">The sequence shown here is derived from an EMBL/GenBank/DDBJ whole genome shotgun (WGS) entry which is preliminary data.</text>
</comment>
<evidence type="ECO:0000256" key="2">
    <source>
        <dbReference type="ARBA" id="ARBA00022771"/>
    </source>
</evidence>
<dbReference type="EMBL" id="JAGPXD010000002">
    <property type="protein sequence ID" value="KAH7369116.1"/>
    <property type="molecule type" value="Genomic_DNA"/>
</dbReference>
<feature type="region of interest" description="Disordered" evidence="4">
    <location>
        <begin position="321"/>
        <end position="352"/>
    </location>
</feature>
<feature type="region of interest" description="Disordered" evidence="4">
    <location>
        <begin position="188"/>
        <end position="252"/>
    </location>
</feature>
<keyword evidence="1" id="KW-0479">Metal-binding</keyword>
<dbReference type="InterPro" id="IPR001965">
    <property type="entry name" value="Znf_PHD"/>
</dbReference>
<evidence type="ECO:0000259" key="5">
    <source>
        <dbReference type="SMART" id="SM00249"/>
    </source>
</evidence>
<dbReference type="InterPro" id="IPR011011">
    <property type="entry name" value="Znf_FYVE_PHD"/>
</dbReference>
<feature type="compositionally biased region" description="Polar residues" evidence="4">
    <location>
        <begin position="575"/>
        <end position="588"/>
    </location>
</feature>
<keyword evidence="7" id="KW-1185">Reference proteome</keyword>
<keyword evidence="3" id="KW-0862">Zinc</keyword>
<feature type="compositionally biased region" description="Basic residues" evidence="4">
    <location>
        <begin position="198"/>
        <end position="217"/>
    </location>
</feature>
<feature type="compositionally biased region" description="Low complexity" evidence="4">
    <location>
        <begin position="548"/>
        <end position="564"/>
    </location>
</feature>
<name>A0A8K0TP19_9PEZI</name>
<dbReference type="PROSITE" id="PS01359">
    <property type="entry name" value="ZF_PHD_1"/>
    <property type="match status" value="1"/>
</dbReference>
<accession>A0A8K0TP19</accession>
<dbReference type="GO" id="GO:0008270">
    <property type="term" value="F:zinc ion binding"/>
    <property type="evidence" value="ECO:0007669"/>
    <property type="project" value="UniProtKB-KW"/>
</dbReference>